<comment type="catalytic activity">
    <reaction evidence="9">
        <text>8-oxo-dGTP + H2O = 8-oxo-dGMP + diphosphate + H(+)</text>
        <dbReference type="Rhea" id="RHEA:31575"/>
        <dbReference type="ChEBI" id="CHEBI:15377"/>
        <dbReference type="ChEBI" id="CHEBI:15378"/>
        <dbReference type="ChEBI" id="CHEBI:33019"/>
        <dbReference type="ChEBI" id="CHEBI:63224"/>
        <dbReference type="ChEBI" id="CHEBI:77896"/>
    </reaction>
    <physiologicalReaction direction="left-to-right" evidence="9">
        <dbReference type="Rhea" id="RHEA:31576"/>
    </physiologicalReaction>
</comment>
<dbReference type="Gene3D" id="3.90.79.10">
    <property type="entry name" value="Nucleoside Triphosphate Pyrophosphohydrolase"/>
    <property type="match status" value="1"/>
</dbReference>
<evidence type="ECO:0000256" key="4">
    <source>
        <dbReference type="ARBA" id="ARBA00022723"/>
    </source>
</evidence>
<comment type="catalytic activity">
    <reaction evidence="18">
        <text>N(6)-methyl-ATP + H2O = N(6)-methyl-AMP + diphosphate + H(+)</text>
        <dbReference type="Rhea" id="RHEA:67608"/>
        <dbReference type="ChEBI" id="CHEBI:15377"/>
        <dbReference type="ChEBI" id="CHEBI:15378"/>
        <dbReference type="ChEBI" id="CHEBI:33019"/>
        <dbReference type="ChEBI" id="CHEBI:144842"/>
        <dbReference type="ChEBI" id="CHEBI:172873"/>
    </reaction>
    <physiologicalReaction direction="left-to-right" evidence="18">
        <dbReference type="Rhea" id="RHEA:67609"/>
    </physiologicalReaction>
</comment>
<evidence type="ECO:0000256" key="20">
    <source>
        <dbReference type="ARBA" id="ARBA00049032"/>
    </source>
</evidence>
<dbReference type="EMBL" id="LBQB01000001">
    <property type="protein sequence ID" value="KKP70294.1"/>
    <property type="molecule type" value="Genomic_DNA"/>
</dbReference>
<comment type="similarity">
    <text evidence="2">Belongs to the Nudix hydrolase family.</text>
</comment>
<comment type="catalytic activity">
    <reaction evidence="8">
        <text>2-oxo-dATP + H2O = 2-oxo-dAMP + diphosphate + H(+)</text>
        <dbReference type="Rhea" id="RHEA:31583"/>
        <dbReference type="ChEBI" id="CHEBI:15377"/>
        <dbReference type="ChEBI" id="CHEBI:15378"/>
        <dbReference type="ChEBI" id="CHEBI:33019"/>
        <dbReference type="ChEBI" id="CHEBI:63212"/>
        <dbReference type="ChEBI" id="CHEBI:77897"/>
        <dbReference type="EC" id="3.6.1.56"/>
    </reaction>
    <physiologicalReaction direction="left-to-right" evidence="8">
        <dbReference type="Rhea" id="RHEA:31584"/>
    </physiologicalReaction>
</comment>
<dbReference type="CDD" id="cd03427">
    <property type="entry name" value="NUDIX_MTH1_Nudt1"/>
    <property type="match status" value="1"/>
</dbReference>
<evidence type="ECO:0000256" key="18">
    <source>
        <dbReference type="ARBA" id="ARBA00048002"/>
    </source>
</evidence>
<evidence type="ECO:0000256" key="1">
    <source>
        <dbReference type="ARBA" id="ARBA00001946"/>
    </source>
</evidence>
<evidence type="ECO:0000256" key="2">
    <source>
        <dbReference type="ARBA" id="ARBA00005582"/>
    </source>
</evidence>
<dbReference type="STRING" id="1618350.UR67_C0001G0203"/>
<dbReference type="Pfam" id="PF00293">
    <property type="entry name" value="NUDIX"/>
    <property type="match status" value="1"/>
</dbReference>
<evidence type="ECO:0000256" key="6">
    <source>
        <dbReference type="ARBA" id="ARBA00022842"/>
    </source>
</evidence>
<dbReference type="InterPro" id="IPR015797">
    <property type="entry name" value="NUDIX_hydrolase-like_dom_sf"/>
</dbReference>
<feature type="domain" description="Nudix hydrolase" evidence="22">
    <location>
        <begin position="13"/>
        <end position="150"/>
    </location>
</feature>
<evidence type="ECO:0000259" key="22">
    <source>
        <dbReference type="PROSITE" id="PS51462"/>
    </source>
</evidence>
<keyword evidence="4" id="KW-0479">Metal-binding</keyword>
<dbReference type="InterPro" id="IPR000086">
    <property type="entry name" value="NUDIX_hydrolase_dom"/>
</dbReference>
<evidence type="ECO:0000313" key="23">
    <source>
        <dbReference type="EMBL" id="KKP70294.1"/>
    </source>
</evidence>
<dbReference type="PANTHER" id="PTHR43758:SF2">
    <property type="entry name" value="OXIDIZED PURINE NUCLEOSIDE TRIPHOSPHATE HYDROLASE"/>
    <property type="match status" value="1"/>
</dbReference>
<evidence type="ECO:0000256" key="10">
    <source>
        <dbReference type="ARBA" id="ARBA00024596"/>
    </source>
</evidence>
<dbReference type="EC" id="3.6.1.56" evidence="11"/>
<evidence type="ECO:0000256" key="8">
    <source>
        <dbReference type="ARBA" id="ARBA00024459"/>
    </source>
</evidence>
<comment type="catalytic activity">
    <reaction evidence="7">
        <text>8-oxo-dATP + H2O = 8-oxo-dAMP + diphosphate + H(+)</text>
        <dbReference type="Rhea" id="RHEA:65396"/>
        <dbReference type="ChEBI" id="CHEBI:15377"/>
        <dbReference type="ChEBI" id="CHEBI:15378"/>
        <dbReference type="ChEBI" id="CHEBI:33019"/>
        <dbReference type="ChEBI" id="CHEBI:71361"/>
        <dbReference type="ChEBI" id="CHEBI:172871"/>
    </reaction>
    <physiologicalReaction direction="left-to-right" evidence="7">
        <dbReference type="Rhea" id="RHEA:65397"/>
    </physiologicalReaction>
</comment>
<dbReference type="GO" id="GO:0046872">
    <property type="term" value="F:metal ion binding"/>
    <property type="evidence" value="ECO:0007669"/>
    <property type="project" value="UniProtKB-KW"/>
</dbReference>
<dbReference type="Proteomes" id="UP000034581">
    <property type="component" value="Unassembled WGS sequence"/>
</dbReference>
<reference evidence="23 24" key="1">
    <citation type="journal article" date="2015" name="Nature">
        <title>rRNA introns, odd ribosomes, and small enigmatic genomes across a large radiation of phyla.</title>
        <authorList>
            <person name="Brown C.T."/>
            <person name="Hug L.A."/>
            <person name="Thomas B.C."/>
            <person name="Sharon I."/>
            <person name="Castelle C.J."/>
            <person name="Singh A."/>
            <person name="Wilkins M.J."/>
            <person name="Williams K.H."/>
            <person name="Banfield J.F."/>
        </authorList>
    </citation>
    <scope>NUCLEOTIDE SEQUENCE [LARGE SCALE GENOMIC DNA]</scope>
</reference>
<gene>
    <name evidence="23" type="ORF">UR67_C0001G0203</name>
</gene>
<evidence type="ECO:0000256" key="9">
    <source>
        <dbReference type="ARBA" id="ARBA00024486"/>
    </source>
</evidence>
<dbReference type="PROSITE" id="PS51462">
    <property type="entry name" value="NUDIX"/>
    <property type="match status" value="1"/>
</dbReference>
<evidence type="ECO:0000256" key="16">
    <source>
        <dbReference type="ARBA" id="ARBA00031927"/>
    </source>
</evidence>
<dbReference type="SUPFAM" id="SSF55811">
    <property type="entry name" value="Nudix"/>
    <property type="match status" value="1"/>
</dbReference>
<evidence type="ECO:0000256" key="19">
    <source>
        <dbReference type="ARBA" id="ARBA00048894"/>
    </source>
</evidence>
<keyword evidence="6" id="KW-0460">Magnesium</keyword>
<evidence type="ECO:0000256" key="17">
    <source>
        <dbReference type="ARBA" id="ARBA00032071"/>
    </source>
</evidence>
<accession>A0A0G0BLB8</accession>
<comment type="caution">
    <text evidence="23">The sequence shown here is derived from an EMBL/GenBank/DDBJ whole genome shotgun (WGS) entry which is preliminary data.</text>
</comment>
<evidence type="ECO:0000256" key="21">
    <source>
        <dbReference type="ARBA" id="ARBA00053094"/>
    </source>
</evidence>
<comment type="subunit">
    <text evidence="3">Monomer.</text>
</comment>
<evidence type="ECO:0000313" key="24">
    <source>
        <dbReference type="Proteomes" id="UP000034581"/>
    </source>
</evidence>
<evidence type="ECO:0000256" key="12">
    <source>
        <dbReference type="ARBA" id="ARBA00026218"/>
    </source>
</evidence>
<comment type="catalytic activity">
    <reaction evidence="19">
        <text>O(6)-methyl-dGTP + H2O = O(6)-methyl-dGMP + diphosphate + H(+)</text>
        <dbReference type="Rhea" id="RHEA:67600"/>
        <dbReference type="ChEBI" id="CHEBI:15377"/>
        <dbReference type="ChEBI" id="CHEBI:15378"/>
        <dbReference type="ChEBI" id="CHEBI:33019"/>
        <dbReference type="ChEBI" id="CHEBI:169974"/>
        <dbReference type="ChEBI" id="CHEBI:169975"/>
    </reaction>
    <physiologicalReaction direction="left-to-right" evidence="19">
        <dbReference type="Rhea" id="RHEA:67601"/>
    </physiologicalReaction>
</comment>
<dbReference type="GO" id="GO:0008413">
    <property type="term" value="F:8-oxo-7,8-dihydroguanosine triphosphate pyrophosphatase activity"/>
    <property type="evidence" value="ECO:0007669"/>
    <property type="project" value="InterPro"/>
</dbReference>
<evidence type="ECO:0000256" key="15">
    <source>
        <dbReference type="ARBA" id="ARBA00030682"/>
    </source>
</evidence>
<evidence type="ECO:0000256" key="5">
    <source>
        <dbReference type="ARBA" id="ARBA00022801"/>
    </source>
</evidence>
<organism evidence="23 24">
    <name type="scientific">candidate division CPR3 bacterium GW2011_GWF2_35_18</name>
    <dbReference type="NCBI Taxonomy" id="1618350"/>
    <lineage>
        <taxon>Bacteria</taxon>
        <taxon>Bacteria division CPR3</taxon>
    </lineage>
</organism>
<comment type="function">
    <text evidence="21">Oxidized purine nucleoside triphosphate hydrolase which is a prominent sanitizer of the oxidized nucleotide pool. Catalyzes the hydrolysis of 2-oxo-dATP (2-hydroxy-dATP) into 2-oxo-dAMP. Also has a significant hydrolase activity toward 2-oxo-ATP, 8-oxo-dGTP and 8-oxo-dATP. Through the hydrolysis of oxidized purine nucleoside triphosphates, prevents their incorporation into DNA and the subsequent transversions A:T to C:G and G:C to T:A. Also catalyzes the hydrolysis of methylated purine nucleoside triphosphate preventing their integration into DNA. Through this antimutagenic activity protects cells from oxidative stress.</text>
</comment>
<dbReference type="GO" id="GO:0008828">
    <property type="term" value="F:dATP diphosphatase activity"/>
    <property type="evidence" value="ECO:0007669"/>
    <property type="project" value="UniProtKB-EC"/>
</dbReference>
<dbReference type="GO" id="GO:0042262">
    <property type="term" value="P:DNA protection"/>
    <property type="evidence" value="ECO:0007669"/>
    <property type="project" value="InterPro"/>
</dbReference>
<comment type="catalytic activity">
    <reaction evidence="10">
        <text>2-oxo-ATP + H2O = 2-oxo-AMP + diphosphate + H(+)</text>
        <dbReference type="Rhea" id="RHEA:67392"/>
        <dbReference type="ChEBI" id="CHEBI:15377"/>
        <dbReference type="ChEBI" id="CHEBI:15378"/>
        <dbReference type="ChEBI" id="CHEBI:33019"/>
        <dbReference type="ChEBI" id="CHEBI:71395"/>
        <dbReference type="ChEBI" id="CHEBI:172878"/>
    </reaction>
    <physiologicalReaction direction="left-to-right" evidence="10">
        <dbReference type="Rhea" id="RHEA:67393"/>
    </physiologicalReaction>
</comment>
<sequence>MVLENYLKTLDYPLSQRTLCYLLQQDRVLLGRKKKGFGFNYYLGFGGKVEKGESILDAAIREVYEESCLILSPSSVHKVAVLNFYFPYLEEKQQPFWNQQVHVYLGKVWKGEPQETVEMIPNWFSLNKIPYENMWDDAKYWLKDVLTGENLIGNFLFTKDLKVEEHRIIKGKI</sequence>
<evidence type="ECO:0000256" key="11">
    <source>
        <dbReference type="ARBA" id="ARBA00026103"/>
    </source>
</evidence>
<evidence type="ECO:0000256" key="3">
    <source>
        <dbReference type="ARBA" id="ARBA00011245"/>
    </source>
</evidence>
<evidence type="ECO:0000256" key="14">
    <source>
        <dbReference type="ARBA" id="ARBA00030634"/>
    </source>
</evidence>
<name>A0A0G0BLB8_UNCC3</name>
<evidence type="ECO:0000256" key="7">
    <source>
        <dbReference type="ARBA" id="ARBA00024448"/>
    </source>
</evidence>
<keyword evidence="5 23" id="KW-0378">Hydrolase</keyword>
<proteinExistence type="inferred from homology"/>
<dbReference type="PRINTS" id="PR01403">
    <property type="entry name" value="8OXTPHPHTASE"/>
</dbReference>
<dbReference type="PANTHER" id="PTHR43758">
    <property type="entry name" value="7,8-DIHYDRO-8-OXOGUANINE TRIPHOSPHATASE"/>
    <property type="match status" value="1"/>
</dbReference>
<comment type="cofactor">
    <cofactor evidence="1">
        <name>Mg(2+)</name>
        <dbReference type="ChEBI" id="CHEBI:18420"/>
    </cofactor>
</comment>
<dbReference type="InterPro" id="IPR003563">
    <property type="entry name" value="8ODP"/>
</dbReference>
<dbReference type="GO" id="GO:0005737">
    <property type="term" value="C:cytoplasm"/>
    <property type="evidence" value="ECO:0007669"/>
    <property type="project" value="TreeGrafter"/>
</dbReference>
<protein>
    <recommendedName>
        <fullName evidence="12">Oxidized purine nucleoside triphosphate hydrolase</fullName>
        <ecNumber evidence="11">3.6.1.56</ecNumber>
    </recommendedName>
    <alternativeName>
        <fullName evidence="16">2-hydroxy-dATP diphosphatase</fullName>
    </alternativeName>
    <alternativeName>
        <fullName evidence="15">7,8-dihydro-8-oxoguanine triphosphatase</fullName>
    </alternativeName>
    <alternativeName>
        <fullName evidence="14">8-oxo-dGTPase</fullName>
    </alternativeName>
    <alternativeName>
        <fullName evidence="17">Methylated purine nucleoside triphosphate hydrolase</fullName>
    </alternativeName>
    <alternativeName>
        <fullName evidence="13">Nucleoside diphosphate-linked moiety X motif 1</fullName>
    </alternativeName>
</protein>
<dbReference type="AlphaFoldDB" id="A0A0G0BLB8"/>
<evidence type="ECO:0000256" key="13">
    <source>
        <dbReference type="ARBA" id="ARBA00029673"/>
    </source>
</evidence>
<comment type="catalytic activity">
    <reaction evidence="20">
        <text>N(6)-methyl-dATP + H2O = N(6)-methyl-dAMP + diphosphate + H(+)</text>
        <dbReference type="Rhea" id="RHEA:67604"/>
        <dbReference type="ChEBI" id="CHEBI:15377"/>
        <dbReference type="ChEBI" id="CHEBI:15378"/>
        <dbReference type="ChEBI" id="CHEBI:33019"/>
        <dbReference type="ChEBI" id="CHEBI:169976"/>
        <dbReference type="ChEBI" id="CHEBI:172872"/>
    </reaction>
    <physiologicalReaction direction="left-to-right" evidence="20">
        <dbReference type="Rhea" id="RHEA:67605"/>
    </physiologicalReaction>
</comment>